<accession>A0AAE9HV55</accession>
<proteinExistence type="predicted"/>
<dbReference type="EMBL" id="CP097501">
    <property type="protein sequence ID" value="URD68194.1"/>
    <property type="molecule type" value="Genomic_DNA"/>
</dbReference>
<reference evidence="1" key="1">
    <citation type="submission" date="2022-05" db="EMBL/GenBank/DDBJ databases">
        <title>Alysiella filiformis genome sequencing.</title>
        <authorList>
            <person name="Viehboeck T."/>
        </authorList>
    </citation>
    <scope>NUCLEOTIDE SEQUENCE</scope>
    <source>
        <strain evidence="1">DSM 2580</strain>
    </source>
</reference>
<dbReference type="Gene3D" id="2.30.320.10">
    <property type="entry name" value="YwqG-like"/>
    <property type="match status" value="1"/>
</dbReference>
<evidence type="ECO:0000313" key="1">
    <source>
        <dbReference type="EMBL" id="URD68194.1"/>
    </source>
</evidence>
<evidence type="ECO:0000313" key="2">
    <source>
        <dbReference type="Proteomes" id="UP001056819"/>
    </source>
</evidence>
<name>A0AAE9HV55_9NEIS</name>
<gene>
    <name evidence="1" type="ORF">LNQ82_03255</name>
</gene>
<dbReference type="Pfam" id="PF09234">
    <property type="entry name" value="DUF1963"/>
    <property type="match status" value="1"/>
</dbReference>
<dbReference type="PANTHER" id="PTHR36436">
    <property type="entry name" value="SLL5081 PROTEIN"/>
    <property type="match status" value="1"/>
</dbReference>
<organism evidence="1 2">
    <name type="scientific">Conchiformibius steedae DSM 2580</name>
    <dbReference type="NCBI Taxonomy" id="1121352"/>
    <lineage>
        <taxon>Bacteria</taxon>
        <taxon>Pseudomonadati</taxon>
        <taxon>Pseudomonadota</taxon>
        <taxon>Betaproteobacteria</taxon>
        <taxon>Neisseriales</taxon>
        <taxon>Neisseriaceae</taxon>
        <taxon>Conchiformibius</taxon>
    </lineage>
</organism>
<dbReference type="Proteomes" id="UP001056819">
    <property type="component" value="Chromosome"/>
</dbReference>
<dbReference type="InterPro" id="IPR035948">
    <property type="entry name" value="YwqG-like_sf"/>
</dbReference>
<dbReference type="AlphaFoldDB" id="A0AAE9HV55"/>
<protein>
    <submittedName>
        <fullName evidence="1">YwqG family protein</fullName>
    </submittedName>
</protein>
<dbReference type="RefSeq" id="WP_051532155.1">
    <property type="nucleotide sequence ID" value="NZ_CP097501.1"/>
</dbReference>
<dbReference type="PANTHER" id="PTHR36436:SF6">
    <property type="entry name" value="SLL5081 PROTEIN"/>
    <property type="match status" value="1"/>
</dbReference>
<dbReference type="InterPro" id="IPR015315">
    <property type="entry name" value="DUF1963"/>
</dbReference>
<sequence>MIDPEVLEALDDDLLEPYKETILASAKPAVSIALTRQDKGLTLWQSKVGGDPYLPKGADYPCHPNGHALTLLAQINFAEVPKLPDFPEKGILQFFIDGTDVSYGMNWDNRREQTGFRVVYCADVSENIDDLVTDFSPYAVENHEYGLPFVGQYSMAFQLGEQVITAADFRFHQLLGFPEYHSPEWENLSDEEEEEIDNVIEYYFDNMGGEGHRLGGYPHFTQDDPRQRNEKIQDYILLFQIDTDCEEGKEMMWGDAGVANFFIHPDDLKNLDFSKVLYTWDCC</sequence>
<dbReference type="SUPFAM" id="SSF103032">
    <property type="entry name" value="Hypothetical protein YwqG"/>
    <property type="match status" value="1"/>
</dbReference>